<dbReference type="KEGG" id="ahb:bsdtb5_38370"/>
<dbReference type="AlphaFoldDB" id="A0A7R7IED8"/>
<name>A0A7R7IED8_9FIRM</name>
<dbReference type="Proteomes" id="UP000595897">
    <property type="component" value="Chromosome"/>
</dbReference>
<gene>
    <name evidence="1" type="ORF">bsdtb5_38370</name>
</gene>
<evidence type="ECO:0000313" key="2">
    <source>
        <dbReference type="Proteomes" id="UP000595897"/>
    </source>
</evidence>
<dbReference type="EMBL" id="AP024169">
    <property type="protein sequence ID" value="BCN32542.1"/>
    <property type="molecule type" value="Genomic_DNA"/>
</dbReference>
<evidence type="ECO:0000313" key="1">
    <source>
        <dbReference type="EMBL" id="BCN32542.1"/>
    </source>
</evidence>
<reference evidence="1 2" key="1">
    <citation type="submission" date="2020-11" db="EMBL/GenBank/DDBJ databases">
        <title>Draft genome sequencing of a Lachnospiraceae strain isolated from anoxic soil subjected to BSD treatment.</title>
        <authorList>
            <person name="Uek A."/>
            <person name="Tonouchi A."/>
        </authorList>
    </citation>
    <scope>NUCLEOTIDE SEQUENCE [LARGE SCALE GENOMIC DNA]</scope>
    <source>
        <strain evidence="1 2">TB5</strain>
    </source>
</reference>
<protein>
    <submittedName>
        <fullName evidence="1">Uncharacterized protein</fullName>
    </submittedName>
</protein>
<proteinExistence type="predicted"/>
<dbReference type="RefSeq" id="WP_271713585.1">
    <property type="nucleotide sequence ID" value="NZ_AP024169.1"/>
</dbReference>
<organism evidence="1 2">
    <name type="scientific">Anaeromicropila herbilytica</name>
    <dbReference type="NCBI Taxonomy" id="2785025"/>
    <lineage>
        <taxon>Bacteria</taxon>
        <taxon>Bacillati</taxon>
        <taxon>Bacillota</taxon>
        <taxon>Clostridia</taxon>
        <taxon>Lachnospirales</taxon>
        <taxon>Lachnospiraceae</taxon>
        <taxon>Anaeromicropila</taxon>
    </lineage>
</organism>
<accession>A0A7R7IED8</accession>
<sequence>MKKGIIASVLVVIGSIGGAIGMSFLKNGKVSNEIQKVNKFKGYYQILNQWLIIKQEGKSLEEYFVNNNYQSIAIYGMGELGCRLYEELKDSSINVKYAIDNSAICAYSNLEVLSLEDKLDDVDAIVVSAAFAFEEVQKELTNKINCPIVSIEDVVLES</sequence>
<keyword evidence="2" id="KW-1185">Reference proteome</keyword>